<evidence type="ECO:0000313" key="8">
    <source>
        <dbReference type="Proteomes" id="UP000294850"/>
    </source>
</evidence>
<dbReference type="Gene3D" id="3.40.190.10">
    <property type="entry name" value="Periplasmic binding protein-like II"/>
    <property type="match status" value="2"/>
</dbReference>
<protein>
    <recommendedName>
        <fullName evidence="3">histidine kinase</fullName>
        <ecNumber evidence="3">2.7.13.3</ecNumber>
    </recommendedName>
</protein>
<feature type="domain" description="Histidine kinase" evidence="6">
    <location>
        <begin position="436"/>
        <end position="688"/>
    </location>
</feature>
<comment type="catalytic activity">
    <reaction evidence="1">
        <text>ATP + protein L-histidine = ADP + protein N-phospho-L-histidine.</text>
        <dbReference type="EC" id="2.7.13.3"/>
    </reaction>
</comment>
<dbReference type="GO" id="GO:0043190">
    <property type="term" value="C:ATP-binding cassette (ABC) transporter complex"/>
    <property type="evidence" value="ECO:0007669"/>
    <property type="project" value="InterPro"/>
</dbReference>
<keyword evidence="4" id="KW-0732">Signal</keyword>
<evidence type="ECO:0000259" key="6">
    <source>
        <dbReference type="PROSITE" id="PS50109"/>
    </source>
</evidence>
<accession>A0A4R5DEH4</accession>
<evidence type="ECO:0000256" key="2">
    <source>
        <dbReference type="ARBA" id="ARBA00007162"/>
    </source>
</evidence>
<gene>
    <name evidence="7" type="primary">phnD</name>
    <name evidence="7" type="ORF">E0F88_31455</name>
</gene>
<dbReference type="PRINTS" id="PR00344">
    <property type="entry name" value="BCTRLSENSOR"/>
</dbReference>
<dbReference type="GO" id="GO:0004673">
    <property type="term" value="F:protein histidine kinase activity"/>
    <property type="evidence" value="ECO:0007669"/>
    <property type="project" value="UniProtKB-EC"/>
</dbReference>
<dbReference type="EMBL" id="SMFL01000022">
    <property type="protein sequence ID" value="TDE09005.1"/>
    <property type="molecule type" value="Genomic_DNA"/>
</dbReference>
<feature type="transmembrane region" description="Helical" evidence="5">
    <location>
        <begin position="367"/>
        <end position="386"/>
    </location>
</feature>
<evidence type="ECO:0000256" key="5">
    <source>
        <dbReference type="SAM" id="Phobius"/>
    </source>
</evidence>
<dbReference type="Gene3D" id="3.30.565.10">
    <property type="entry name" value="Histidine kinase-like ATPase, C-terminal domain"/>
    <property type="match status" value="1"/>
</dbReference>
<dbReference type="SUPFAM" id="SSF55874">
    <property type="entry name" value="ATPase domain of HSP90 chaperone/DNA topoisomerase II/histidine kinase"/>
    <property type="match status" value="1"/>
</dbReference>
<dbReference type="InterPro" id="IPR036890">
    <property type="entry name" value="HATPase_C_sf"/>
</dbReference>
<keyword evidence="5" id="KW-0472">Membrane</keyword>
<comment type="caution">
    <text evidence="7">The sequence shown here is derived from an EMBL/GenBank/DDBJ whole genome shotgun (WGS) entry which is preliminary data.</text>
</comment>
<dbReference type="PANTHER" id="PTHR43065:SF50">
    <property type="entry name" value="HISTIDINE KINASE"/>
    <property type="match status" value="1"/>
</dbReference>
<dbReference type="Pfam" id="PF02518">
    <property type="entry name" value="HATPase_c"/>
    <property type="match status" value="1"/>
</dbReference>
<evidence type="ECO:0000256" key="4">
    <source>
        <dbReference type="ARBA" id="ARBA00022729"/>
    </source>
</evidence>
<proteinExistence type="inferred from homology"/>
<name>A0A4R5DEH4_9BACT</name>
<dbReference type="AlphaFoldDB" id="A0A4R5DEH4"/>
<dbReference type="InterPro" id="IPR005467">
    <property type="entry name" value="His_kinase_dom"/>
</dbReference>
<evidence type="ECO:0000313" key="7">
    <source>
        <dbReference type="EMBL" id="TDE09005.1"/>
    </source>
</evidence>
<organism evidence="7 8">
    <name type="scientific">Dyadobacter psychrotolerans</name>
    <dbReference type="NCBI Taxonomy" id="2541721"/>
    <lineage>
        <taxon>Bacteria</taxon>
        <taxon>Pseudomonadati</taxon>
        <taxon>Bacteroidota</taxon>
        <taxon>Cytophagia</taxon>
        <taxon>Cytophagales</taxon>
        <taxon>Spirosomataceae</taxon>
        <taxon>Dyadobacter</taxon>
    </lineage>
</organism>
<evidence type="ECO:0000256" key="3">
    <source>
        <dbReference type="ARBA" id="ARBA00012438"/>
    </source>
</evidence>
<dbReference type="PANTHER" id="PTHR43065">
    <property type="entry name" value="SENSOR HISTIDINE KINASE"/>
    <property type="match status" value="1"/>
</dbReference>
<dbReference type="Gene3D" id="1.10.287.130">
    <property type="match status" value="1"/>
</dbReference>
<dbReference type="InterPro" id="IPR004358">
    <property type="entry name" value="Sig_transdc_His_kin-like_C"/>
</dbReference>
<comment type="similarity">
    <text evidence="2">Belongs to the phosphate/phosphite/phosphonate binding protein family.</text>
</comment>
<feature type="transmembrane region" description="Helical" evidence="5">
    <location>
        <begin position="27"/>
        <end position="45"/>
    </location>
</feature>
<dbReference type="SMART" id="SM00387">
    <property type="entry name" value="HATPase_c"/>
    <property type="match status" value="1"/>
</dbReference>
<evidence type="ECO:0000256" key="1">
    <source>
        <dbReference type="ARBA" id="ARBA00000085"/>
    </source>
</evidence>
<reference evidence="7 8" key="1">
    <citation type="submission" date="2019-03" db="EMBL/GenBank/DDBJ databases">
        <title>Dyadobacter AR-3-6 sp. nov., isolated from arctic soil.</title>
        <authorList>
            <person name="Chaudhary D.K."/>
        </authorList>
    </citation>
    <scope>NUCLEOTIDE SEQUENCE [LARGE SCALE GENOMIC DNA]</scope>
    <source>
        <strain evidence="7 8">AR-3-6</strain>
    </source>
</reference>
<dbReference type="OrthoDB" id="9806995at2"/>
<dbReference type="NCBIfam" id="TIGR01098">
    <property type="entry name" value="3A0109s03R"/>
    <property type="match status" value="1"/>
</dbReference>
<dbReference type="PROSITE" id="PS50109">
    <property type="entry name" value="HIS_KIN"/>
    <property type="match status" value="1"/>
</dbReference>
<dbReference type="EC" id="2.7.13.3" evidence="3"/>
<dbReference type="Proteomes" id="UP000294850">
    <property type="component" value="Unassembled WGS sequence"/>
</dbReference>
<dbReference type="GO" id="GO:0055085">
    <property type="term" value="P:transmembrane transport"/>
    <property type="evidence" value="ECO:0007669"/>
    <property type="project" value="InterPro"/>
</dbReference>
<keyword evidence="5" id="KW-1133">Transmembrane helix</keyword>
<keyword evidence="8" id="KW-1185">Reference proteome</keyword>
<sequence>MSGNCLKDLVKLQDLFREILLKMIKPFLTLNVCVIFFFICSMAYSETDTLRITGSSYFDEKRTQVLSKYISYKLKIPVRYENIVSTKKMHALLRQGKVDLAMMNTFQYVFAKSDSINNIEPFMILGDSAGKAKTYRSCLIVAPSSSYRNIQDVINDAAHISLDFAYVSSTSGHIVPRMKLASLNVPYPEAQFESIQYSGGHLDAINSVLTKRTDAAFVSFDDLTNFQLTGKVGKDAVRIIWTSEPIAQSPIVIRSNLPKSLKADLRNLFLNLHKENPAVWHHVQENWGAVDPTRFMDATEADFVSVQQAADKVGKLVYFLNYYEERLAQQAQELKNGDQLIGRQQSAITKQKTILDQQIIQIKTQTFSLYLLGLVVLGIIAIIVVITQASRSKQKLNDALTTKNEELEHAVYDLNIAQDKLVHSEKMASLGLLTAGIAHEINNPVNFIFSGINGLEKNMKALMNVVAEYEKAEQLPSDQLAIQREQIAEIKRKNRYEAVKQSLAEFIVGIRIGAKRTADIVSGLRNFARTDESERTKAHVHDCLDSTLVLLHFKFKQAGIALVKNYDDRVPEMFCYPGPLNQAFMNLFTNAIQAIEAQSDQISSRIELTTTHKKEIVEIVISDNGIGIPQNIIAKIFDPFFTTKQVGEGTGLGLSITYGIIQKHQGTLEVKTQVGVGTTFFICLPTNLTLT</sequence>
<dbReference type="InterPro" id="IPR003594">
    <property type="entry name" value="HATPase_dom"/>
</dbReference>
<dbReference type="Pfam" id="PF12974">
    <property type="entry name" value="Phosphonate-bd"/>
    <property type="match status" value="1"/>
</dbReference>
<keyword evidence="5" id="KW-0812">Transmembrane</keyword>
<dbReference type="InterPro" id="IPR005770">
    <property type="entry name" value="PhnD"/>
</dbReference>
<dbReference type="SUPFAM" id="SSF53850">
    <property type="entry name" value="Periplasmic binding protein-like II"/>
    <property type="match status" value="1"/>
</dbReference>